<accession>A0A6C0KZT7</accession>
<dbReference type="AlphaFoldDB" id="A0A6C0KZT7"/>
<organism evidence="1">
    <name type="scientific">viral metagenome</name>
    <dbReference type="NCBI Taxonomy" id="1070528"/>
    <lineage>
        <taxon>unclassified sequences</taxon>
        <taxon>metagenomes</taxon>
        <taxon>organismal metagenomes</taxon>
    </lineage>
</organism>
<dbReference type="EMBL" id="MN741022">
    <property type="protein sequence ID" value="QHU23079.1"/>
    <property type="molecule type" value="Genomic_DNA"/>
</dbReference>
<sequence>MSFYNEKDETYKEWCEQECDEGLKNIDFINSFLDKYVKWIRKQKTVVGIETRELKLKDYLSLHKEKIGKLIFNMSM</sequence>
<name>A0A6C0KZT7_9ZZZZ</name>
<evidence type="ECO:0000313" key="1">
    <source>
        <dbReference type="EMBL" id="QHU23079.1"/>
    </source>
</evidence>
<reference evidence="1" key="1">
    <citation type="journal article" date="2020" name="Nature">
        <title>Giant virus diversity and host interactions through global metagenomics.</title>
        <authorList>
            <person name="Schulz F."/>
            <person name="Roux S."/>
            <person name="Paez-Espino D."/>
            <person name="Jungbluth S."/>
            <person name="Walsh D.A."/>
            <person name="Denef V.J."/>
            <person name="McMahon K.D."/>
            <person name="Konstantinidis K.T."/>
            <person name="Eloe-Fadrosh E.A."/>
            <person name="Kyrpides N.C."/>
            <person name="Woyke T."/>
        </authorList>
    </citation>
    <scope>NUCLEOTIDE SEQUENCE</scope>
    <source>
        <strain evidence="1">GVMAG-S-ERX555907-63</strain>
    </source>
</reference>
<proteinExistence type="predicted"/>
<protein>
    <submittedName>
        <fullName evidence="1">Uncharacterized protein</fullName>
    </submittedName>
</protein>